<protein>
    <submittedName>
        <fullName evidence="3">Portal protein</fullName>
    </submittedName>
</protein>
<accession>A0A8S5U1I6</accession>
<dbReference type="Pfam" id="PF06074">
    <property type="entry name" value="Portal_Mu"/>
    <property type="match status" value="1"/>
</dbReference>
<dbReference type="NCBIfam" id="TIGR01641">
    <property type="entry name" value="phageSPP1_gp7"/>
    <property type="match status" value="1"/>
</dbReference>
<evidence type="ECO:0000256" key="1">
    <source>
        <dbReference type="SAM" id="MobiDB-lite"/>
    </source>
</evidence>
<dbReference type="InterPro" id="IPR006528">
    <property type="entry name" value="Phage_head_morphogenesis_dom"/>
</dbReference>
<dbReference type="EMBL" id="BK015984">
    <property type="protein sequence ID" value="DAF88324.1"/>
    <property type="molecule type" value="Genomic_DNA"/>
</dbReference>
<proteinExistence type="predicted"/>
<dbReference type="InterPro" id="IPR009279">
    <property type="entry name" value="Portal_Mu"/>
</dbReference>
<sequence length="883" mass="99594">MALFKKDETPKNLTSEIGFAGDIVFESFDREESRTDEISIKDYRRMLDSDTTVEALYNIFTMSILAATYHIDADSEDVDEAQAEFVRRNLLEPPHKGGMQTPMNLFIDQSLIAIYEGFALFEKVYELRDGKLVLKRLAHRDSTTLTLIRDEVGGFGGAKQRTTDIDGAAQEVIIPAYKCFLFTYGKSRNYLYGRSAFKSLYPRYDKKRRLEYLDSVALQADAIKPKVLKRTVDGVVSEQLKKARNKALEVLGRLGKHNSVASIPYGYELDVLNTEGRDPHQSIERQNSEMARAFHASVILTATQGSASNVGSYSLSTNQKDLLQTAITGVMRLLESHINQYLIADLIDLNFAERHYPEFHFDTPDESIISAVFEAFKLLVQKDRISDDIATGIEESTATRLGIDLDAIKKRRQEEPKDEKVDDDDSDNDKDGGSGGNADKFLDENDKISEVAPPEPHEHVTIDRDLTDAEKRVKFDAIQDWMKAQEDSFAAAATEELNKVIDNISLDEAFSLPASYTALIAKYYRTAYNYGKLSAADEQKLPAPALKEERKLHERQYVDFIVDMQNEDVNNIITGELLKQPINLADESDEDTEEIEPTTPAYQSAAQKSAVLEAIKISAGAWVAQAVLGTKGTIISQGMNDGRDDSFASFDEDDDTAVYQWSALMEKNTCPICAELDGKVISANERKTMFQRPPKHINCRCIWTRISALNKEYKLPEITGIDEKTMKRIEAAQFQSKAAIGLPDGISKKAAIESAKVRRRDPMYMTPAEVEFYERWKDKLDLKRLPNLKDKTSNDFSSHGREYELKSISTELNPTTVRNVLFRATDKGKRNIYIDVVNKNISLDDVIRDAKHHLATKRRDGKLNSDMIDSLVVFKGDKLVKIK</sequence>
<evidence type="ECO:0000259" key="2">
    <source>
        <dbReference type="Pfam" id="PF04233"/>
    </source>
</evidence>
<feature type="domain" description="Phage head morphogenesis" evidence="2">
    <location>
        <begin position="650"/>
        <end position="702"/>
    </location>
</feature>
<dbReference type="Pfam" id="PF04233">
    <property type="entry name" value="Phage_Mu_F"/>
    <property type="match status" value="1"/>
</dbReference>
<evidence type="ECO:0000313" key="3">
    <source>
        <dbReference type="EMBL" id="DAF88324.1"/>
    </source>
</evidence>
<name>A0A8S5U1I6_9CAUD</name>
<feature type="compositionally biased region" description="Basic and acidic residues" evidence="1">
    <location>
        <begin position="409"/>
        <end position="420"/>
    </location>
</feature>
<reference evidence="3" key="1">
    <citation type="journal article" date="2021" name="Proc. Natl. Acad. Sci. U.S.A.">
        <title>A Catalog of Tens of Thousands of Viruses from Human Metagenomes Reveals Hidden Associations with Chronic Diseases.</title>
        <authorList>
            <person name="Tisza M.J."/>
            <person name="Buck C.B."/>
        </authorList>
    </citation>
    <scope>NUCLEOTIDE SEQUENCE</scope>
    <source>
        <strain evidence="3">Ctu3o5</strain>
    </source>
</reference>
<organism evidence="3">
    <name type="scientific">Myoviridae sp. ctu3o5</name>
    <dbReference type="NCBI Taxonomy" id="2825198"/>
    <lineage>
        <taxon>Viruses</taxon>
        <taxon>Duplodnaviria</taxon>
        <taxon>Heunggongvirae</taxon>
        <taxon>Uroviricota</taxon>
        <taxon>Caudoviricetes</taxon>
    </lineage>
</organism>
<feature type="region of interest" description="Disordered" evidence="1">
    <location>
        <begin position="409"/>
        <end position="444"/>
    </location>
</feature>